<accession>A0A0E9P9R2</accession>
<name>A0A0E9P9R2_ANGAN</name>
<dbReference type="EMBL" id="GBXM01107348">
    <property type="protein sequence ID" value="JAH01229.1"/>
    <property type="molecule type" value="Transcribed_RNA"/>
</dbReference>
<reference evidence="2" key="1">
    <citation type="submission" date="2014-11" db="EMBL/GenBank/DDBJ databases">
        <authorList>
            <person name="Amaro Gonzalez C."/>
        </authorList>
    </citation>
    <scope>NUCLEOTIDE SEQUENCE</scope>
</reference>
<keyword evidence="1" id="KW-0472">Membrane</keyword>
<evidence type="ECO:0000313" key="2">
    <source>
        <dbReference type="EMBL" id="JAH01229.1"/>
    </source>
</evidence>
<keyword evidence="1" id="KW-0812">Transmembrane</keyword>
<evidence type="ECO:0000256" key="1">
    <source>
        <dbReference type="SAM" id="Phobius"/>
    </source>
</evidence>
<organism evidence="2">
    <name type="scientific">Anguilla anguilla</name>
    <name type="common">European freshwater eel</name>
    <name type="synonym">Muraena anguilla</name>
    <dbReference type="NCBI Taxonomy" id="7936"/>
    <lineage>
        <taxon>Eukaryota</taxon>
        <taxon>Metazoa</taxon>
        <taxon>Chordata</taxon>
        <taxon>Craniata</taxon>
        <taxon>Vertebrata</taxon>
        <taxon>Euteleostomi</taxon>
        <taxon>Actinopterygii</taxon>
        <taxon>Neopterygii</taxon>
        <taxon>Teleostei</taxon>
        <taxon>Anguilliformes</taxon>
        <taxon>Anguillidae</taxon>
        <taxon>Anguilla</taxon>
    </lineage>
</organism>
<dbReference type="AlphaFoldDB" id="A0A0E9P9R2"/>
<proteinExistence type="predicted"/>
<sequence length="62" mass="7254">MIEQSPFAYERQPEEGIQRKLAFDLIGNVILFSLMNMSMLFISDRTGHLKHRMLQRPGLPHL</sequence>
<keyword evidence="1" id="KW-1133">Transmembrane helix</keyword>
<feature type="transmembrane region" description="Helical" evidence="1">
    <location>
        <begin position="21"/>
        <end position="42"/>
    </location>
</feature>
<reference evidence="2" key="2">
    <citation type="journal article" date="2015" name="Fish Shellfish Immunol.">
        <title>Early steps in the European eel (Anguilla anguilla)-Vibrio vulnificus interaction in the gills: Role of the RtxA13 toxin.</title>
        <authorList>
            <person name="Callol A."/>
            <person name="Pajuelo D."/>
            <person name="Ebbesson L."/>
            <person name="Teles M."/>
            <person name="MacKenzie S."/>
            <person name="Amaro C."/>
        </authorList>
    </citation>
    <scope>NUCLEOTIDE SEQUENCE</scope>
</reference>
<protein>
    <submittedName>
        <fullName evidence="2">Uncharacterized protein</fullName>
    </submittedName>
</protein>